<reference evidence="6" key="1">
    <citation type="submission" date="2020-06" db="EMBL/GenBank/DDBJ databases">
        <authorList>
            <person name="Li T."/>
            <person name="Hu X."/>
            <person name="Zhang T."/>
            <person name="Song X."/>
            <person name="Zhang H."/>
            <person name="Dai N."/>
            <person name="Sheng W."/>
            <person name="Hou X."/>
            <person name="Wei L."/>
        </authorList>
    </citation>
    <scope>NUCLEOTIDE SEQUENCE</scope>
    <source>
        <strain evidence="6">G02</strain>
        <tissue evidence="6">Leaf</tissue>
    </source>
</reference>
<dbReference type="EMBL" id="JACGWJ010000028">
    <property type="protein sequence ID" value="KAL0305659.1"/>
    <property type="molecule type" value="Genomic_DNA"/>
</dbReference>
<keyword evidence="4" id="KW-0325">Glycoprotein</keyword>
<dbReference type="CDD" id="cd01837">
    <property type="entry name" value="SGNH_plant_lipase_like"/>
    <property type="match status" value="1"/>
</dbReference>
<keyword evidence="2 5" id="KW-0732">Signal</keyword>
<evidence type="ECO:0000256" key="5">
    <source>
        <dbReference type="SAM" id="SignalP"/>
    </source>
</evidence>
<dbReference type="PANTHER" id="PTHR22835:SF683">
    <property type="entry name" value="OS05G0506800 PROTEIN"/>
    <property type="match status" value="1"/>
</dbReference>
<proteinExistence type="inferred from homology"/>
<dbReference type="InterPro" id="IPR036514">
    <property type="entry name" value="SGNH_hydro_sf"/>
</dbReference>
<dbReference type="Gene3D" id="3.40.50.1110">
    <property type="entry name" value="SGNH hydrolase"/>
    <property type="match status" value="2"/>
</dbReference>
<evidence type="ECO:0000256" key="3">
    <source>
        <dbReference type="ARBA" id="ARBA00022801"/>
    </source>
</evidence>
<sequence length="457" mass="50120">MAVACAIILILVASTTASASQCFDSIISFGDSLADTGNFFLLSPPNNPPLCARPPYGRTFFNRPTGRSCDGRLVIDFIAEALGLPLVESYIAGRNAAEKGGSFSKGVNFAVAGATTLDTMFYDRRGIHNRVTNVTLGTQLDWFNQFLAVIPTESLGLPMVEPYAAWKTAAEKGGSFSKGVNFAAAGATALDTTYFDKRGIHNMVTNASLGVQLDWFKQFLARIPDSRKFLKSSLILMGEIGGNDYNYPLLQGNIDHEVIRSFVPSVVNYIGFIIDELIKLGVKTMLVPGNLQLGCIPLFLTQYMTSSTERDYDPKTGCLIWLNELSIYHNELLQKELTRIRQLHPRTAIIYADYYNATTGFYLSPHKFGFTKESVLKACCGVGGPYNYNSLTTCGTLPIANCCENPSTFVSWDGTHLTEAAYNWIAQGLLQGPYTYPNIKTVCPSISGDSTIGYYEY</sequence>
<dbReference type="InterPro" id="IPR001087">
    <property type="entry name" value="GDSL"/>
</dbReference>
<name>A0AAW2KFP5_SESRA</name>
<organism evidence="6">
    <name type="scientific">Sesamum radiatum</name>
    <name type="common">Black benniseed</name>
    <dbReference type="NCBI Taxonomy" id="300843"/>
    <lineage>
        <taxon>Eukaryota</taxon>
        <taxon>Viridiplantae</taxon>
        <taxon>Streptophyta</taxon>
        <taxon>Embryophyta</taxon>
        <taxon>Tracheophyta</taxon>
        <taxon>Spermatophyta</taxon>
        <taxon>Magnoliopsida</taxon>
        <taxon>eudicotyledons</taxon>
        <taxon>Gunneridae</taxon>
        <taxon>Pentapetalae</taxon>
        <taxon>asterids</taxon>
        <taxon>lamiids</taxon>
        <taxon>Lamiales</taxon>
        <taxon>Pedaliaceae</taxon>
        <taxon>Sesamum</taxon>
    </lineage>
</organism>
<evidence type="ECO:0000313" key="6">
    <source>
        <dbReference type="EMBL" id="KAL0305659.1"/>
    </source>
</evidence>
<evidence type="ECO:0000256" key="2">
    <source>
        <dbReference type="ARBA" id="ARBA00022729"/>
    </source>
</evidence>
<feature type="chain" id="PRO_5043822708" evidence="5">
    <location>
        <begin position="20"/>
        <end position="457"/>
    </location>
</feature>
<accession>A0AAW2KFP5</accession>
<dbReference type="SUPFAM" id="SSF52266">
    <property type="entry name" value="SGNH hydrolase"/>
    <property type="match status" value="1"/>
</dbReference>
<evidence type="ECO:0000256" key="1">
    <source>
        <dbReference type="ARBA" id="ARBA00008668"/>
    </source>
</evidence>
<feature type="signal peptide" evidence="5">
    <location>
        <begin position="1"/>
        <end position="19"/>
    </location>
</feature>
<dbReference type="PANTHER" id="PTHR22835">
    <property type="entry name" value="ZINC FINGER FYVE DOMAIN CONTAINING PROTEIN"/>
    <property type="match status" value="1"/>
</dbReference>
<dbReference type="Pfam" id="PF00657">
    <property type="entry name" value="Lipase_GDSL"/>
    <property type="match status" value="2"/>
</dbReference>
<gene>
    <name evidence="6" type="ORF">Sradi_5983200</name>
</gene>
<protein>
    <submittedName>
        <fullName evidence="6">GDSL esterase/lipase</fullName>
    </submittedName>
</protein>
<keyword evidence="3" id="KW-0378">Hydrolase</keyword>
<dbReference type="InterPro" id="IPR035669">
    <property type="entry name" value="SGNH_plant_lipase-like"/>
</dbReference>
<reference evidence="6" key="2">
    <citation type="journal article" date="2024" name="Plant">
        <title>Genomic evolution and insights into agronomic trait innovations of Sesamum species.</title>
        <authorList>
            <person name="Miao H."/>
            <person name="Wang L."/>
            <person name="Qu L."/>
            <person name="Liu H."/>
            <person name="Sun Y."/>
            <person name="Le M."/>
            <person name="Wang Q."/>
            <person name="Wei S."/>
            <person name="Zheng Y."/>
            <person name="Lin W."/>
            <person name="Duan Y."/>
            <person name="Cao H."/>
            <person name="Xiong S."/>
            <person name="Wang X."/>
            <person name="Wei L."/>
            <person name="Li C."/>
            <person name="Ma Q."/>
            <person name="Ju M."/>
            <person name="Zhao R."/>
            <person name="Li G."/>
            <person name="Mu C."/>
            <person name="Tian Q."/>
            <person name="Mei H."/>
            <person name="Zhang T."/>
            <person name="Gao T."/>
            <person name="Zhang H."/>
        </authorList>
    </citation>
    <scope>NUCLEOTIDE SEQUENCE</scope>
    <source>
        <strain evidence="6">G02</strain>
    </source>
</reference>
<evidence type="ECO:0000256" key="4">
    <source>
        <dbReference type="ARBA" id="ARBA00023180"/>
    </source>
</evidence>
<comment type="caution">
    <text evidence="6">The sequence shown here is derived from an EMBL/GenBank/DDBJ whole genome shotgun (WGS) entry which is preliminary data.</text>
</comment>
<dbReference type="AlphaFoldDB" id="A0AAW2KFP5"/>
<dbReference type="GO" id="GO:0016788">
    <property type="term" value="F:hydrolase activity, acting on ester bonds"/>
    <property type="evidence" value="ECO:0007669"/>
    <property type="project" value="InterPro"/>
</dbReference>
<comment type="similarity">
    <text evidence="1">Belongs to the 'GDSL' lipolytic enzyme family.</text>
</comment>